<dbReference type="EC" id="7.2.2.12" evidence="10"/>
<dbReference type="PRINTS" id="PR00119">
    <property type="entry name" value="CATATPASE"/>
</dbReference>
<keyword evidence="7" id="KW-1278">Translocase</keyword>
<dbReference type="Gene3D" id="3.40.50.1000">
    <property type="entry name" value="HAD superfamily/HAD-like"/>
    <property type="match status" value="1"/>
</dbReference>
<dbReference type="GO" id="GO:0005886">
    <property type="term" value="C:plasma membrane"/>
    <property type="evidence" value="ECO:0007669"/>
    <property type="project" value="UniProtKB-SubCell"/>
</dbReference>
<keyword evidence="17" id="KW-1185">Reference proteome</keyword>
<dbReference type="PANTHER" id="PTHR48085">
    <property type="entry name" value="CADMIUM/ZINC-TRANSPORTING ATPASE HMA2-RELATED"/>
    <property type="match status" value="1"/>
</dbReference>
<keyword evidence="6 12" id="KW-0067">ATP-binding</keyword>
<dbReference type="SFLD" id="SFLDF00027">
    <property type="entry name" value="p-type_atpase"/>
    <property type="match status" value="1"/>
</dbReference>
<evidence type="ECO:0000256" key="7">
    <source>
        <dbReference type="ARBA" id="ARBA00022967"/>
    </source>
</evidence>
<dbReference type="NCBIfam" id="TIGR01511">
    <property type="entry name" value="ATPase-IB1_Cu"/>
    <property type="match status" value="1"/>
</dbReference>
<dbReference type="InterPro" id="IPR027256">
    <property type="entry name" value="P-typ_ATPase_IB"/>
</dbReference>
<dbReference type="GO" id="GO:0015086">
    <property type="term" value="F:cadmium ion transmembrane transporter activity"/>
    <property type="evidence" value="ECO:0007669"/>
    <property type="project" value="TreeGrafter"/>
</dbReference>
<keyword evidence="8 12" id="KW-1133">Transmembrane helix</keyword>
<comment type="similarity">
    <text evidence="2 12">Belongs to the cation transport ATPase (P-type) (TC 3.A.3) family. Type IB subfamily.</text>
</comment>
<dbReference type="InterPro" id="IPR051014">
    <property type="entry name" value="Cation_Transport_ATPase_IB"/>
</dbReference>
<evidence type="ECO:0000256" key="11">
    <source>
        <dbReference type="ARBA" id="ARBA00047308"/>
    </source>
</evidence>
<evidence type="ECO:0000256" key="13">
    <source>
        <dbReference type="SAM" id="MobiDB-lite"/>
    </source>
</evidence>
<dbReference type="InterPro" id="IPR036412">
    <property type="entry name" value="HAD-like_sf"/>
</dbReference>
<keyword evidence="4 12" id="KW-0479">Metal-binding</keyword>
<dbReference type="NCBIfam" id="TIGR01525">
    <property type="entry name" value="ATPase-IB_hvy"/>
    <property type="match status" value="1"/>
</dbReference>
<evidence type="ECO:0000313" key="16">
    <source>
        <dbReference type="EMBL" id="WAW10260.1"/>
    </source>
</evidence>
<keyword evidence="9 12" id="KW-0472">Membrane</keyword>
<dbReference type="SFLD" id="SFLDG00002">
    <property type="entry name" value="C1.7:_P-type_atpase_like"/>
    <property type="match status" value="1"/>
</dbReference>
<dbReference type="Gene3D" id="2.70.150.10">
    <property type="entry name" value="Calcium-transporting ATPase, cytoplasmic transduction domain A"/>
    <property type="match status" value="1"/>
</dbReference>
<dbReference type="InterPro" id="IPR023298">
    <property type="entry name" value="ATPase_P-typ_TM_dom_sf"/>
</dbReference>
<dbReference type="Proteomes" id="UP001156215">
    <property type="component" value="Chromosome"/>
</dbReference>
<dbReference type="InterPro" id="IPR008250">
    <property type="entry name" value="ATPase_P-typ_transduc_dom_A_sf"/>
</dbReference>
<dbReference type="PRINTS" id="PR00941">
    <property type="entry name" value="CDATPASE"/>
</dbReference>
<name>A0A9E9P3I3_9BURK</name>
<dbReference type="SUPFAM" id="SSF55008">
    <property type="entry name" value="HMA, heavy metal-associated domain"/>
    <property type="match status" value="1"/>
</dbReference>
<dbReference type="PANTHER" id="PTHR48085:SF5">
    <property type="entry name" value="CADMIUM_ZINC-TRANSPORTING ATPASE HMA4-RELATED"/>
    <property type="match status" value="1"/>
</dbReference>
<dbReference type="InterPro" id="IPR059000">
    <property type="entry name" value="ATPase_P-type_domA"/>
</dbReference>
<evidence type="ECO:0000256" key="1">
    <source>
        <dbReference type="ARBA" id="ARBA00004141"/>
    </source>
</evidence>
<dbReference type="SUPFAM" id="SSF56784">
    <property type="entry name" value="HAD-like"/>
    <property type="match status" value="1"/>
</dbReference>
<evidence type="ECO:0000256" key="5">
    <source>
        <dbReference type="ARBA" id="ARBA00022741"/>
    </source>
</evidence>
<dbReference type="FunFam" id="2.70.150.10:FF:000002">
    <property type="entry name" value="Copper-transporting ATPase 1, putative"/>
    <property type="match status" value="1"/>
</dbReference>
<feature type="domain" description="HMA" evidence="15">
    <location>
        <begin position="66"/>
        <end position="123"/>
    </location>
</feature>
<dbReference type="SUPFAM" id="SSF81665">
    <property type="entry name" value="Calcium ATPase, transmembrane domain M"/>
    <property type="match status" value="1"/>
</dbReference>
<dbReference type="InterPro" id="IPR001757">
    <property type="entry name" value="P_typ_ATPase"/>
</dbReference>
<keyword evidence="12" id="KW-1003">Cell membrane</keyword>
<dbReference type="GO" id="GO:0016463">
    <property type="term" value="F:P-type zinc transporter activity"/>
    <property type="evidence" value="ECO:0007669"/>
    <property type="project" value="UniProtKB-EC"/>
</dbReference>
<dbReference type="PROSITE" id="PS00154">
    <property type="entry name" value="ATPASE_E1_E2"/>
    <property type="match status" value="1"/>
</dbReference>
<evidence type="ECO:0000256" key="10">
    <source>
        <dbReference type="ARBA" id="ARBA00039097"/>
    </source>
</evidence>
<dbReference type="RefSeq" id="WP_269309268.1">
    <property type="nucleotide sequence ID" value="NZ_CP098242.1"/>
</dbReference>
<dbReference type="Gene3D" id="3.30.70.100">
    <property type="match status" value="1"/>
</dbReference>
<comment type="subcellular location">
    <subcellularLocation>
        <location evidence="12">Cell membrane</location>
    </subcellularLocation>
    <subcellularLocation>
        <location evidence="1">Membrane</location>
        <topology evidence="1">Multi-pass membrane protein</topology>
    </subcellularLocation>
</comment>
<keyword evidence="5 12" id="KW-0547">Nucleotide-binding</keyword>
<dbReference type="SFLD" id="SFLDS00003">
    <property type="entry name" value="Haloacid_Dehalogenase"/>
    <property type="match status" value="1"/>
</dbReference>
<evidence type="ECO:0000259" key="14">
    <source>
        <dbReference type="Pfam" id="PF00122"/>
    </source>
</evidence>
<dbReference type="KEGG" id="ovb:NB640_00920"/>
<feature type="transmembrane region" description="Helical" evidence="12">
    <location>
        <begin position="408"/>
        <end position="435"/>
    </location>
</feature>
<dbReference type="InterPro" id="IPR023299">
    <property type="entry name" value="ATPase_P-typ_cyto_dom_N"/>
</dbReference>
<accession>A0A9E9P3I3</accession>
<proteinExistence type="inferred from homology"/>
<reference evidence="16" key="1">
    <citation type="journal article" date="2022" name="Front. Microbiol.">
        <title>New perspectives on an old grouping: The genomic and phenotypic variability of Oxalobacter formigenes and the implications for calcium oxalate stone prevention.</title>
        <authorList>
            <person name="Chmiel J.A."/>
            <person name="Carr C."/>
            <person name="Stuivenberg G.A."/>
            <person name="Venema R."/>
            <person name="Chanyi R.M."/>
            <person name="Al K.F."/>
            <person name="Giguere D."/>
            <person name="Say H."/>
            <person name="Akouris P.P."/>
            <person name="Dominguez Romero S.A."/>
            <person name="Kwong A."/>
            <person name="Tai V."/>
            <person name="Koval S.F."/>
            <person name="Razvi H."/>
            <person name="Bjazevic J."/>
            <person name="Burton J.P."/>
        </authorList>
    </citation>
    <scope>NUCLEOTIDE SEQUENCE</scope>
    <source>
        <strain evidence="16">WoOx3</strain>
    </source>
</reference>
<evidence type="ECO:0000256" key="6">
    <source>
        <dbReference type="ARBA" id="ARBA00022840"/>
    </source>
</evidence>
<sequence>MKHEHIGKTAHDHEHDHGHSHDHDHAHEDTQPPPSSCGGCGCSVAALEPLAPVPAAPAGGDAEVWKIPNMDCPVEEKEIRQALDGIEGIHSLFFHLSSRSLTINATGQAKEKARQAIEKAGYKPKSVRQAGGEGGHDHVHTPDTGYWKLGVALVIALSIEILHFFAPDTMPFKVLGFSLAVSAILLAGTSVYTNGIRALLHGRLNISALMAVAVTGACILGQWAEAAMVMVLYAIAELIEARSVDRARNAIHQLLSLTPESAELRLPDGHWEVASVKDIRPGQIIRVKPGERIPLDGMVVAGYSAVNQMAITGESIPVARTGGDMVYAGSINESGILELDVTALASDTMLSRIIRTVEEAQEARAPVQRFVDRFAAIYTPAVFIIALAIAVIMPLLTDWTWWDAIYRALVLLVIACPCALVIATPLTVVSGLAVAARAGILIKGGVYLEEARKLKAVALDKTGTITEGKPRLVAVENIATDITRDEIRQWTTTMTSHSTHPVSKAIYDDMKTYARPGKVENFTEMPGKGSMGTIDGTKLRLGSVRWIEESTPVTQALAERLNAHEKSGYTVTLLASDEEVLALFAVADTIRVNSWVTIEELACRKITPVMLTGDNTLTAETIAGQAGIKEVHSNLLPDDKLNAIASLQTKFSHVAMVGDGINDAPALATANIGIAMGGAGTDIAMETADVVIMNDDLRKVIDLIRLSRRTFRILWQNISIALGIKLVFFALALTSYASMWMAVFADVGATLIVVFNGLRLLRWKDTFSVS</sequence>
<feature type="transmembrane region" description="Helical" evidence="12">
    <location>
        <begin position="374"/>
        <end position="396"/>
    </location>
</feature>
<evidence type="ECO:0000256" key="8">
    <source>
        <dbReference type="ARBA" id="ARBA00022989"/>
    </source>
</evidence>
<feature type="transmembrane region" description="Helical" evidence="12">
    <location>
        <begin position="204"/>
        <end position="236"/>
    </location>
</feature>
<evidence type="ECO:0000259" key="15">
    <source>
        <dbReference type="Pfam" id="PF00403"/>
    </source>
</evidence>
<feature type="transmembrane region" description="Helical" evidence="12">
    <location>
        <begin position="713"/>
        <end position="733"/>
    </location>
</feature>
<dbReference type="InterPro" id="IPR036163">
    <property type="entry name" value="HMA_dom_sf"/>
</dbReference>
<dbReference type="NCBIfam" id="TIGR01494">
    <property type="entry name" value="ATPase_P-type"/>
    <property type="match status" value="1"/>
</dbReference>
<dbReference type="Gene3D" id="3.40.1110.10">
    <property type="entry name" value="Calcium-transporting ATPase, cytoplasmic domain N"/>
    <property type="match status" value="1"/>
</dbReference>
<evidence type="ECO:0000256" key="2">
    <source>
        <dbReference type="ARBA" id="ARBA00006024"/>
    </source>
</evidence>
<dbReference type="SUPFAM" id="SSF81653">
    <property type="entry name" value="Calcium ATPase, transduction domain A"/>
    <property type="match status" value="1"/>
</dbReference>
<comment type="catalytic activity">
    <reaction evidence="11">
        <text>Zn(2+)(in) + ATP + H2O = Zn(2+)(out) + ADP + phosphate + H(+)</text>
        <dbReference type="Rhea" id="RHEA:20621"/>
        <dbReference type="ChEBI" id="CHEBI:15377"/>
        <dbReference type="ChEBI" id="CHEBI:15378"/>
        <dbReference type="ChEBI" id="CHEBI:29105"/>
        <dbReference type="ChEBI" id="CHEBI:30616"/>
        <dbReference type="ChEBI" id="CHEBI:43474"/>
        <dbReference type="ChEBI" id="CHEBI:456216"/>
        <dbReference type="EC" id="7.2.2.12"/>
    </reaction>
</comment>
<protein>
    <recommendedName>
        <fullName evidence="10">P-type Zn(2+) transporter</fullName>
        <ecNumber evidence="10">7.2.2.12</ecNumber>
    </recommendedName>
</protein>
<dbReference type="Pfam" id="PF00403">
    <property type="entry name" value="HMA"/>
    <property type="match status" value="1"/>
</dbReference>
<evidence type="ECO:0000313" key="17">
    <source>
        <dbReference type="Proteomes" id="UP001156215"/>
    </source>
</evidence>
<organism evidence="16 17">
    <name type="scientific">Oxalobacter vibrioformis</name>
    <dbReference type="NCBI Taxonomy" id="933080"/>
    <lineage>
        <taxon>Bacteria</taxon>
        <taxon>Pseudomonadati</taxon>
        <taxon>Pseudomonadota</taxon>
        <taxon>Betaproteobacteria</taxon>
        <taxon>Burkholderiales</taxon>
        <taxon>Oxalobacteraceae</taxon>
        <taxon>Oxalobacter</taxon>
    </lineage>
</organism>
<dbReference type="GO" id="GO:0005524">
    <property type="term" value="F:ATP binding"/>
    <property type="evidence" value="ECO:0007669"/>
    <property type="project" value="UniProtKB-UniRule"/>
</dbReference>
<dbReference type="EMBL" id="CP098242">
    <property type="protein sequence ID" value="WAW10260.1"/>
    <property type="molecule type" value="Genomic_DNA"/>
</dbReference>
<dbReference type="InterPro" id="IPR044492">
    <property type="entry name" value="P_typ_ATPase_HD_dom"/>
</dbReference>
<gene>
    <name evidence="16" type="ORF">NB640_00920</name>
</gene>
<evidence type="ECO:0000256" key="12">
    <source>
        <dbReference type="RuleBase" id="RU362081"/>
    </source>
</evidence>
<dbReference type="Pfam" id="PF00122">
    <property type="entry name" value="E1-E2_ATPase"/>
    <property type="match status" value="1"/>
</dbReference>
<feature type="domain" description="P-type ATPase A" evidence="14">
    <location>
        <begin position="257"/>
        <end position="358"/>
    </location>
</feature>
<evidence type="ECO:0000256" key="9">
    <source>
        <dbReference type="ARBA" id="ARBA00023136"/>
    </source>
</evidence>
<dbReference type="AlphaFoldDB" id="A0A9E9P3I3"/>
<dbReference type="Pfam" id="PF00702">
    <property type="entry name" value="Hydrolase"/>
    <property type="match status" value="1"/>
</dbReference>
<evidence type="ECO:0000256" key="4">
    <source>
        <dbReference type="ARBA" id="ARBA00022723"/>
    </source>
</evidence>
<dbReference type="InterPro" id="IPR023214">
    <property type="entry name" value="HAD_sf"/>
</dbReference>
<evidence type="ECO:0000256" key="3">
    <source>
        <dbReference type="ARBA" id="ARBA00022692"/>
    </source>
</evidence>
<dbReference type="GO" id="GO:0046872">
    <property type="term" value="F:metal ion binding"/>
    <property type="evidence" value="ECO:0007669"/>
    <property type="project" value="UniProtKB-KW"/>
</dbReference>
<keyword evidence="3 12" id="KW-0812">Transmembrane</keyword>
<dbReference type="InterPro" id="IPR018303">
    <property type="entry name" value="ATPase_P-typ_P_site"/>
</dbReference>
<feature type="transmembrane region" description="Helical" evidence="12">
    <location>
        <begin position="172"/>
        <end position="192"/>
    </location>
</feature>
<dbReference type="GO" id="GO:0016887">
    <property type="term" value="F:ATP hydrolysis activity"/>
    <property type="evidence" value="ECO:0007669"/>
    <property type="project" value="InterPro"/>
</dbReference>
<dbReference type="InterPro" id="IPR006121">
    <property type="entry name" value="HMA_dom"/>
</dbReference>
<feature type="transmembrane region" description="Helical" evidence="12">
    <location>
        <begin position="739"/>
        <end position="758"/>
    </location>
</feature>
<feature type="compositionally biased region" description="Basic and acidic residues" evidence="13">
    <location>
        <begin position="1"/>
        <end position="30"/>
    </location>
</feature>
<feature type="region of interest" description="Disordered" evidence="13">
    <location>
        <begin position="1"/>
        <end position="37"/>
    </location>
</feature>
<dbReference type="CDD" id="cd00371">
    <property type="entry name" value="HMA"/>
    <property type="match status" value="1"/>
</dbReference>